<dbReference type="STRING" id="1630136.AS592_10430"/>
<dbReference type="InterPro" id="IPR006361">
    <property type="entry name" value="Uroporphyrinogen_deCO2ase_HemE"/>
</dbReference>
<feature type="binding site" evidence="8">
    <location>
        <position position="324"/>
    </location>
    <ligand>
        <name>substrate</name>
    </ligand>
</feature>
<dbReference type="PANTHER" id="PTHR21091:SF169">
    <property type="entry name" value="UROPORPHYRINOGEN DECARBOXYLASE"/>
    <property type="match status" value="1"/>
</dbReference>
<comment type="function">
    <text evidence="8">Catalyzes the decarboxylation of four acetate groups of uroporphyrinogen-III to yield coproporphyrinogen-III.</text>
</comment>
<proteinExistence type="inferred from homology"/>
<comment type="subcellular location">
    <subcellularLocation>
        <location evidence="8">Cytoplasm</location>
    </subcellularLocation>
</comment>
<evidence type="ECO:0000313" key="13">
    <source>
        <dbReference type="EMBL" id="KYJ87515.1"/>
    </source>
</evidence>
<dbReference type="EC" id="4.1.1.37" evidence="3 8"/>
<sequence>MSKIFVDACLGKETPYTPVWMMRQAGRYLPEYMAVRAEAGDFLSLCHDPKKAAEVTIQPLDIVGVDAAILFSDILVIPDEMGMDLSFVKGEGPKFSDPIKTQADVDRLLGGEAAADKLTYVYDTIKLLREQLDARGDEKALIGFTGAPWTLATYMIEGQGTKTYNICKKMMYSNPKLLHSILEKVTEVVKYYMEKQIQAGIDVVQIFDSWAAAIEPGKYDEFSWKYMVEIAEYLKEKYPHIPVIMFPKGIAAFIERGLVYGNFDVLGVDWGTPMALAKEKLGDKYVLQGNMEPCRLYSKEATTECVEAIQEVMDGKRHIFNLGHGILPDVPVENAIHFVSECQRVSRKG</sequence>
<dbReference type="CDD" id="cd00717">
    <property type="entry name" value="URO-D"/>
    <property type="match status" value="1"/>
</dbReference>
<comment type="caution">
    <text evidence="8">Lacks conserved residue(s) required for the propagation of feature annotation.</text>
</comment>
<feature type="binding site" evidence="8">
    <location>
        <begin position="23"/>
        <end position="27"/>
    </location>
    <ligand>
        <name>substrate</name>
    </ligand>
</feature>
<feature type="site" description="Transition state stabilizer" evidence="8">
    <location>
        <position position="73"/>
    </location>
</feature>
<evidence type="ECO:0000256" key="2">
    <source>
        <dbReference type="ARBA" id="ARBA00009935"/>
    </source>
</evidence>
<keyword evidence="14" id="KW-1185">Reference proteome</keyword>
<evidence type="ECO:0000259" key="11">
    <source>
        <dbReference type="PROSITE" id="PS00906"/>
    </source>
</evidence>
<dbReference type="InterPro" id="IPR000257">
    <property type="entry name" value="Uroporphyrinogen_deCOase"/>
</dbReference>
<feature type="binding site" evidence="8">
    <location>
        <position position="154"/>
    </location>
    <ligand>
        <name>substrate</name>
    </ligand>
</feature>
<comment type="similarity">
    <text evidence="2 8 10">Belongs to the uroporphyrinogen decarboxylase family.</text>
</comment>
<dbReference type="PANTHER" id="PTHR21091">
    <property type="entry name" value="METHYLTETRAHYDROFOLATE:HOMOCYSTEINE METHYLTRANSFERASE RELATED"/>
    <property type="match status" value="1"/>
</dbReference>
<dbReference type="SUPFAM" id="SSF51726">
    <property type="entry name" value="UROD/MetE-like"/>
    <property type="match status" value="1"/>
</dbReference>
<name>A0A151CJ10_9BACT</name>
<dbReference type="NCBIfam" id="TIGR01464">
    <property type="entry name" value="hemE"/>
    <property type="match status" value="1"/>
</dbReference>
<evidence type="ECO:0000256" key="7">
    <source>
        <dbReference type="ARBA" id="ARBA00023244"/>
    </source>
</evidence>
<keyword evidence="4 8" id="KW-0963">Cytoplasm</keyword>
<dbReference type="HAMAP" id="MF_00218">
    <property type="entry name" value="URO_D"/>
    <property type="match status" value="1"/>
</dbReference>
<feature type="binding site" evidence="8">
    <location>
        <position position="73"/>
    </location>
    <ligand>
        <name>substrate</name>
    </ligand>
</feature>
<dbReference type="UniPathway" id="UPA00251">
    <property type="reaction ID" value="UER00321"/>
</dbReference>
<reference evidence="13 14" key="1">
    <citation type="submission" date="2015-11" db="EMBL/GenBank/DDBJ databases">
        <title>Draft genome of Sulfurovum riftiae 1812E, a member of the Epsilonproteobacteria isolated from the tube of the deep-sea hydrothermal vent tubewom Riftia pachyptila.</title>
        <authorList>
            <person name="Vetriani C."/>
            <person name="Giovannelli D."/>
        </authorList>
    </citation>
    <scope>NUCLEOTIDE SEQUENCE [LARGE SCALE GENOMIC DNA]</scope>
    <source>
        <strain evidence="13 14">1812E</strain>
    </source>
</reference>
<evidence type="ECO:0000259" key="12">
    <source>
        <dbReference type="PROSITE" id="PS00907"/>
    </source>
</evidence>
<evidence type="ECO:0000256" key="4">
    <source>
        <dbReference type="ARBA" id="ARBA00022490"/>
    </source>
</evidence>
<keyword evidence="7 8" id="KW-0627">Porphyrin biosynthesis</keyword>
<feature type="binding site" evidence="8">
    <location>
        <position position="209"/>
    </location>
    <ligand>
        <name>substrate</name>
    </ligand>
</feature>
<dbReference type="Proteomes" id="UP000075359">
    <property type="component" value="Unassembled WGS sequence"/>
</dbReference>
<evidence type="ECO:0000256" key="9">
    <source>
        <dbReference type="RuleBase" id="RU000554"/>
    </source>
</evidence>
<dbReference type="EMBL" id="LNKT01000001">
    <property type="protein sequence ID" value="KYJ87515.1"/>
    <property type="molecule type" value="Genomic_DNA"/>
</dbReference>
<dbReference type="GO" id="GO:0005829">
    <property type="term" value="C:cytosol"/>
    <property type="evidence" value="ECO:0007669"/>
    <property type="project" value="TreeGrafter"/>
</dbReference>
<accession>A0A151CJ10</accession>
<dbReference type="GO" id="GO:0004853">
    <property type="term" value="F:uroporphyrinogen decarboxylase activity"/>
    <property type="evidence" value="ECO:0007669"/>
    <property type="project" value="UniProtKB-UniRule"/>
</dbReference>
<evidence type="ECO:0000256" key="10">
    <source>
        <dbReference type="RuleBase" id="RU004169"/>
    </source>
</evidence>
<evidence type="ECO:0000313" key="14">
    <source>
        <dbReference type="Proteomes" id="UP000075359"/>
    </source>
</evidence>
<evidence type="ECO:0000256" key="5">
    <source>
        <dbReference type="ARBA" id="ARBA00022793"/>
    </source>
</evidence>
<protein>
    <recommendedName>
        <fullName evidence="3 8">Uroporphyrinogen decarboxylase</fullName>
        <shortName evidence="8">UPD</shortName>
        <shortName evidence="8">URO-D</shortName>
        <ecNumber evidence="3 8">4.1.1.37</ecNumber>
    </recommendedName>
</protein>
<comment type="catalytic activity">
    <reaction evidence="8 9">
        <text>uroporphyrinogen III + 4 H(+) = coproporphyrinogen III + 4 CO2</text>
        <dbReference type="Rhea" id="RHEA:19865"/>
        <dbReference type="ChEBI" id="CHEBI:15378"/>
        <dbReference type="ChEBI" id="CHEBI:16526"/>
        <dbReference type="ChEBI" id="CHEBI:57308"/>
        <dbReference type="ChEBI" id="CHEBI:57309"/>
        <dbReference type="EC" id="4.1.1.37"/>
    </reaction>
</comment>
<feature type="domain" description="Uroporphyrinogen decarboxylase (URO-D)" evidence="11">
    <location>
        <begin position="18"/>
        <end position="27"/>
    </location>
</feature>
<comment type="subunit">
    <text evidence="8">Homodimer.</text>
</comment>
<comment type="caution">
    <text evidence="13">The sequence shown here is derived from an EMBL/GenBank/DDBJ whole genome shotgun (WGS) entry which is preliminary data.</text>
</comment>
<dbReference type="PROSITE" id="PS00906">
    <property type="entry name" value="UROD_1"/>
    <property type="match status" value="1"/>
</dbReference>
<dbReference type="Gene3D" id="3.20.20.210">
    <property type="match status" value="1"/>
</dbReference>
<dbReference type="FunFam" id="3.20.20.210:FF:000007">
    <property type="entry name" value="Uroporphyrinogen decarboxylase"/>
    <property type="match status" value="1"/>
</dbReference>
<comment type="pathway">
    <text evidence="1 8 9">Porphyrin-containing compound metabolism; protoporphyrin-IX biosynthesis; coproporphyrinogen-III from 5-aminolevulinate: step 4/4.</text>
</comment>
<dbReference type="AlphaFoldDB" id="A0A151CJ10"/>
<evidence type="ECO:0000256" key="3">
    <source>
        <dbReference type="ARBA" id="ARBA00012288"/>
    </source>
</evidence>
<feature type="domain" description="Uroporphyrinogen decarboxylase (URO-D)" evidence="12">
    <location>
        <begin position="142"/>
        <end position="158"/>
    </location>
</feature>
<evidence type="ECO:0000256" key="1">
    <source>
        <dbReference type="ARBA" id="ARBA00004804"/>
    </source>
</evidence>
<dbReference type="RefSeq" id="WP_067328416.1">
    <property type="nucleotide sequence ID" value="NZ_LNKT01000001.1"/>
</dbReference>
<keyword evidence="6 8" id="KW-0456">Lyase</keyword>
<evidence type="ECO:0000256" key="8">
    <source>
        <dbReference type="HAMAP-Rule" id="MF_00218"/>
    </source>
</evidence>
<evidence type="ECO:0000256" key="6">
    <source>
        <dbReference type="ARBA" id="ARBA00023239"/>
    </source>
</evidence>
<dbReference type="OrthoDB" id="9806656at2"/>
<gene>
    <name evidence="8" type="primary">hemE</name>
    <name evidence="13" type="ORF">AS592_10430</name>
</gene>
<keyword evidence="5 8" id="KW-0210">Decarboxylase</keyword>
<dbReference type="GO" id="GO:0019353">
    <property type="term" value="P:protoporphyrinogen IX biosynthetic process from glutamate"/>
    <property type="evidence" value="ECO:0007669"/>
    <property type="project" value="TreeGrafter"/>
</dbReference>
<organism evidence="13 14">
    <name type="scientific">Sulfurovum riftiae</name>
    <dbReference type="NCBI Taxonomy" id="1630136"/>
    <lineage>
        <taxon>Bacteria</taxon>
        <taxon>Pseudomonadati</taxon>
        <taxon>Campylobacterota</taxon>
        <taxon>Epsilonproteobacteria</taxon>
        <taxon>Campylobacterales</taxon>
        <taxon>Sulfurovaceae</taxon>
        <taxon>Sulfurovum</taxon>
    </lineage>
</organism>
<dbReference type="PROSITE" id="PS00907">
    <property type="entry name" value="UROD_2"/>
    <property type="match status" value="1"/>
</dbReference>
<dbReference type="Pfam" id="PF01208">
    <property type="entry name" value="URO-D"/>
    <property type="match status" value="1"/>
</dbReference>
<dbReference type="InterPro" id="IPR038071">
    <property type="entry name" value="UROD/MetE-like_sf"/>
</dbReference>